<evidence type="ECO:0000313" key="6">
    <source>
        <dbReference type="EMBL" id="GAA1551662.1"/>
    </source>
</evidence>
<comment type="caution">
    <text evidence="6">The sequence shown here is derived from an EMBL/GenBank/DDBJ whole genome shotgun (WGS) entry which is preliminary data.</text>
</comment>
<dbReference type="InterPro" id="IPR000847">
    <property type="entry name" value="LysR_HTH_N"/>
</dbReference>
<evidence type="ECO:0000256" key="2">
    <source>
        <dbReference type="ARBA" id="ARBA00023015"/>
    </source>
</evidence>
<evidence type="ECO:0000256" key="3">
    <source>
        <dbReference type="ARBA" id="ARBA00023125"/>
    </source>
</evidence>
<protein>
    <submittedName>
        <fullName evidence="6">LysR family transcriptional regulator</fullName>
    </submittedName>
</protein>
<dbReference type="InterPro" id="IPR058163">
    <property type="entry name" value="LysR-type_TF_proteobact-type"/>
</dbReference>
<dbReference type="PANTHER" id="PTHR30537:SF3">
    <property type="entry name" value="TRANSCRIPTIONAL REGULATORY PROTEIN"/>
    <property type="match status" value="1"/>
</dbReference>
<dbReference type="Proteomes" id="UP001500393">
    <property type="component" value="Unassembled WGS sequence"/>
</dbReference>
<dbReference type="EMBL" id="BAAAOS010000002">
    <property type="protein sequence ID" value="GAA1551662.1"/>
    <property type="molecule type" value="Genomic_DNA"/>
</dbReference>
<dbReference type="Pfam" id="PF03466">
    <property type="entry name" value="LysR_substrate"/>
    <property type="match status" value="1"/>
</dbReference>
<dbReference type="Gene3D" id="3.40.190.290">
    <property type="match status" value="1"/>
</dbReference>
<keyword evidence="7" id="KW-1185">Reference proteome</keyword>
<dbReference type="InterPro" id="IPR036388">
    <property type="entry name" value="WH-like_DNA-bd_sf"/>
</dbReference>
<dbReference type="PROSITE" id="PS50931">
    <property type="entry name" value="HTH_LYSR"/>
    <property type="match status" value="1"/>
</dbReference>
<evidence type="ECO:0000256" key="4">
    <source>
        <dbReference type="ARBA" id="ARBA00023163"/>
    </source>
</evidence>
<comment type="similarity">
    <text evidence="1">Belongs to the LysR transcriptional regulatory family.</text>
</comment>
<name>A0ABP4MXA2_9ACTN</name>
<dbReference type="InterPro" id="IPR005119">
    <property type="entry name" value="LysR_subst-bd"/>
</dbReference>
<dbReference type="PANTHER" id="PTHR30537">
    <property type="entry name" value="HTH-TYPE TRANSCRIPTIONAL REGULATOR"/>
    <property type="match status" value="1"/>
</dbReference>
<dbReference type="SUPFAM" id="SSF46785">
    <property type="entry name" value="Winged helix' DNA-binding domain"/>
    <property type="match status" value="1"/>
</dbReference>
<keyword evidence="3" id="KW-0238">DNA-binding</keyword>
<feature type="domain" description="HTH lysR-type" evidence="5">
    <location>
        <begin position="15"/>
        <end position="72"/>
    </location>
</feature>
<evidence type="ECO:0000256" key="1">
    <source>
        <dbReference type="ARBA" id="ARBA00009437"/>
    </source>
</evidence>
<accession>A0ABP4MXA2</accession>
<proteinExistence type="inferred from homology"/>
<evidence type="ECO:0000313" key="7">
    <source>
        <dbReference type="Proteomes" id="UP001500393"/>
    </source>
</evidence>
<dbReference type="RefSeq" id="WP_344208650.1">
    <property type="nucleotide sequence ID" value="NZ_BAAAOS010000002.1"/>
</dbReference>
<reference evidence="7" key="1">
    <citation type="journal article" date="2019" name="Int. J. Syst. Evol. Microbiol.">
        <title>The Global Catalogue of Microorganisms (GCM) 10K type strain sequencing project: providing services to taxonomists for standard genome sequencing and annotation.</title>
        <authorList>
            <consortium name="The Broad Institute Genomics Platform"/>
            <consortium name="The Broad Institute Genome Sequencing Center for Infectious Disease"/>
            <person name="Wu L."/>
            <person name="Ma J."/>
        </authorList>
    </citation>
    <scope>NUCLEOTIDE SEQUENCE [LARGE SCALE GENOMIC DNA]</scope>
    <source>
        <strain evidence="7">JCM 14969</strain>
    </source>
</reference>
<dbReference type="Gene3D" id="1.10.10.10">
    <property type="entry name" value="Winged helix-like DNA-binding domain superfamily/Winged helix DNA-binding domain"/>
    <property type="match status" value="1"/>
</dbReference>
<dbReference type="Pfam" id="PF00126">
    <property type="entry name" value="HTH_1"/>
    <property type="match status" value="1"/>
</dbReference>
<keyword evidence="2" id="KW-0805">Transcription regulation</keyword>
<dbReference type="InterPro" id="IPR036390">
    <property type="entry name" value="WH_DNA-bd_sf"/>
</dbReference>
<organism evidence="6 7">
    <name type="scientific">Kribbella sancticallisti</name>
    <dbReference type="NCBI Taxonomy" id="460087"/>
    <lineage>
        <taxon>Bacteria</taxon>
        <taxon>Bacillati</taxon>
        <taxon>Actinomycetota</taxon>
        <taxon>Actinomycetes</taxon>
        <taxon>Propionibacteriales</taxon>
        <taxon>Kribbellaceae</taxon>
        <taxon>Kribbella</taxon>
    </lineage>
</organism>
<dbReference type="SUPFAM" id="SSF53850">
    <property type="entry name" value="Periplasmic binding protein-like II"/>
    <property type="match status" value="1"/>
</dbReference>
<evidence type="ECO:0000259" key="5">
    <source>
        <dbReference type="PROSITE" id="PS50931"/>
    </source>
</evidence>
<gene>
    <name evidence="6" type="ORF">GCM10009789_01760</name>
</gene>
<sequence>MEDGSPGNDGRPEPLPWDDVQYFLELARRRTLAKASLRLGVAHTTVLRRVASLERRLDRKLFDRSHSGFDLTSAGQELLDRAEEMEAVADTIFSAAGERGRVAGTVRLAIVEGLANAVVVPALAPFHTTFPDVRLELITVMQLANLTRRDADIAVSLSQPSGSKLYARKVAQANVHLYAATAYLGKHGTPASVSDLDRHFFVDYVEDMIEIQALRWLSDVVQSNRVVFRSTSPLVQLAAVRSGLGIGMFPTYLTRDEPDFVRLLPDEVCAHREFWAAIHQDLLRLPRMRSVFEFLLNCLTEELESES</sequence>
<keyword evidence="4" id="KW-0804">Transcription</keyword>